<protein>
    <submittedName>
        <fullName evidence="2">Uncharacterized protein</fullName>
    </submittedName>
</protein>
<feature type="compositionally biased region" description="Polar residues" evidence="1">
    <location>
        <begin position="1"/>
        <end position="11"/>
    </location>
</feature>
<name>X0XXY0_9ZZZZ</name>
<feature type="region of interest" description="Disordered" evidence="1">
    <location>
        <begin position="1"/>
        <end position="26"/>
    </location>
</feature>
<evidence type="ECO:0000313" key="2">
    <source>
        <dbReference type="EMBL" id="GAG48210.1"/>
    </source>
</evidence>
<accession>X0XXY0</accession>
<feature type="non-terminal residue" evidence="2">
    <location>
        <position position="1"/>
    </location>
</feature>
<organism evidence="2">
    <name type="scientific">marine sediment metagenome</name>
    <dbReference type="NCBI Taxonomy" id="412755"/>
    <lineage>
        <taxon>unclassified sequences</taxon>
        <taxon>metagenomes</taxon>
        <taxon>ecological metagenomes</taxon>
    </lineage>
</organism>
<gene>
    <name evidence="2" type="ORF">S01H1_83807</name>
</gene>
<reference evidence="2" key="1">
    <citation type="journal article" date="2014" name="Front. Microbiol.">
        <title>High frequency of phylogenetically diverse reductive dehalogenase-homologous genes in deep subseafloor sedimentary metagenomes.</title>
        <authorList>
            <person name="Kawai M."/>
            <person name="Futagami T."/>
            <person name="Toyoda A."/>
            <person name="Takaki Y."/>
            <person name="Nishi S."/>
            <person name="Hori S."/>
            <person name="Arai W."/>
            <person name="Tsubouchi T."/>
            <person name="Morono Y."/>
            <person name="Uchiyama I."/>
            <person name="Ito T."/>
            <person name="Fujiyama A."/>
            <person name="Inagaki F."/>
            <person name="Takami H."/>
        </authorList>
    </citation>
    <scope>NUCLEOTIDE SEQUENCE</scope>
    <source>
        <strain evidence="2">Expedition CK06-06</strain>
    </source>
</reference>
<dbReference type="EMBL" id="BARS01057054">
    <property type="protein sequence ID" value="GAG48210.1"/>
    <property type="molecule type" value="Genomic_DNA"/>
</dbReference>
<comment type="caution">
    <text evidence="2">The sequence shown here is derived from an EMBL/GenBank/DDBJ whole genome shotgun (WGS) entry which is preliminary data.</text>
</comment>
<proteinExistence type="predicted"/>
<dbReference type="AlphaFoldDB" id="X0XXY0"/>
<sequence length="82" mass="8669">VNQSFTLSTGFAKSPGKRGSVDFPGMSRPAEVATEIRRIAREVNKNKALSVNIPFRFGGGIGGGQGGDAGIIHWRLDPEGTK</sequence>
<evidence type="ECO:0000256" key="1">
    <source>
        <dbReference type="SAM" id="MobiDB-lite"/>
    </source>
</evidence>